<evidence type="ECO:0000313" key="14">
    <source>
        <dbReference type="WBParaSite" id="PSAMB.scaffold8829size5726.g31826.t1"/>
    </source>
</evidence>
<evidence type="ECO:0000256" key="11">
    <source>
        <dbReference type="RuleBase" id="RU000499"/>
    </source>
</evidence>
<dbReference type="PRINTS" id="PR01011">
    <property type="entry name" value="GLUTPROXDASE"/>
</dbReference>
<dbReference type="InterPro" id="IPR029759">
    <property type="entry name" value="GPX_AS"/>
</dbReference>
<comment type="catalytic activity">
    <reaction evidence="1">
        <text>2 glutathione + H2O2 = glutathione disulfide + 2 H2O</text>
        <dbReference type="Rhea" id="RHEA:16833"/>
        <dbReference type="ChEBI" id="CHEBI:15377"/>
        <dbReference type="ChEBI" id="CHEBI:16240"/>
        <dbReference type="ChEBI" id="CHEBI:57925"/>
        <dbReference type="ChEBI" id="CHEBI:58297"/>
        <dbReference type="EC" id="1.11.1.9"/>
    </reaction>
</comment>
<dbReference type="Proteomes" id="UP000887566">
    <property type="component" value="Unplaced"/>
</dbReference>
<protein>
    <recommendedName>
        <fullName evidence="4 11">Glutathione peroxidase</fullName>
    </recommendedName>
</protein>
<dbReference type="GO" id="GO:0005576">
    <property type="term" value="C:extracellular region"/>
    <property type="evidence" value="ECO:0007669"/>
    <property type="project" value="UniProtKB-SubCell"/>
</dbReference>
<dbReference type="InterPro" id="IPR029760">
    <property type="entry name" value="GPX_CS"/>
</dbReference>
<comment type="similarity">
    <text evidence="3 11">Belongs to the glutathione peroxidase family.</text>
</comment>
<evidence type="ECO:0000256" key="5">
    <source>
        <dbReference type="ARBA" id="ARBA00022525"/>
    </source>
</evidence>
<evidence type="ECO:0000256" key="6">
    <source>
        <dbReference type="ARBA" id="ARBA00022559"/>
    </source>
</evidence>
<dbReference type="WBParaSite" id="PSAMB.scaffold8829size5726.g31826.t1">
    <property type="protein sequence ID" value="PSAMB.scaffold8829size5726.g31826.t1"/>
    <property type="gene ID" value="PSAMB.scaffold8829size5726.g31826"/>
</dbReference>
<dbReference type="PANTHER" id="PTHR11592">
    <property type="entry name" value="GLUTATHIONE PEROXIDASE"/>
    <property type="match status" value="1"/>
</dbReference>
<dbReference type="Pfam" id="PF00255">
    <property type="entry name" value="GSHPx"/>
    <property type="match status" value="1"/>
</dbReference>
<evidence type="ECO:0000256" key="1">
    <source>
        <dbReference type="ARBA" id="ARBA00000217"/>
    </source>
</evidence>
<evidence type="ECO:0000256" key="4">
    <source>
        <dbReference type="ARBA" id="ARBA00012310"/>
    </source>
</evidence>
<evidence type="ECO:0000256" key="2">
    <source>
        <dbReference type="ARBA" id="ARBA00004613"/>
    </source>
</evidence>
<comment type="subcellular location">
    <subcellularLocation>
        <location evidence="2">Secreted</location>
    </subcellularLocation>
</comment>
<evidence type="ECO:0000256" key="10">
    <source>
        <dbReference type="PIRSR" id="PIRSR000303-1"/>
    </source>
</evidence>
<dbReference type="PIRSF" id="PIRSF000303">
    <property type="entry name" value="Glutathion_perox"/>
    <property type="match status" value="1"/>
</dbReference>
<keyword evidence="6 11" id="KW-0575">Peroxidase</keyword>
<dbReference type="SUPFAM" id="SSF52833">
    <property type="entry name" value="Thioredoxin-like"/>
    <property type="match status" value="1"/>
</dbReference>
<name>A0A914XNX1_9BILA</name>
<dbReference type="PANTHER" id="PTHR11592:SF88">
    <property type="entry name" value="GLUTATHIONE PEROXIDASE-RELATED"/>
    <property type="match status" value="1"/>
</dbReference>
<dbReference type="Gene3D" id="3.40.30.10">
    <property type="entry name" value="Glutaredoxin"/>
    <property type="match status" value="1"/>
</dbReference>
<keyword evidence="9" id="KW-0325">Glycoprotein</keyword>
<feature type="chain" id="PRO_5037253774" description="Glutathione peroxidase" evidence="12">
    <location>
        <begin position="20"/>
        <end position="218"/>
    </location>
</feature>
<organism evidence="13 14">
    <name type="scientific">Plectus sambesii</name>
    <dbReference type="NCBI Taxonomy" id="2011161"/>
    <lineage>
        <taxon>Eukaryota</taxon>
        <taxon>Metazoa</taxon>
        <taxon>Ecdysozoa</taxon>
        <taxon>Nematoda</taxon>
        <taxon>Chromadorea</taxon>
        <taxon>Plectida</taxon>
        <taxon>Plectina</taxon>
        <taxon>Plectoidea</taxon>
        <taxon>Plectidae</taxon>
        <taxon>Plectus</taxon>
    </lineage>
</organism>
<evidence type="ECO:0000256" key="3">
    <source>
        <dbReference type="ARBA" id="ARBA00006926"/>
    </source>
</evidence>
<reference evidence="14" key="1">
    <citation type="submission" date="2022-11" db="UniProtKB">
        <authorList>
            <consortium name="WormBaseParasite"/>
        </authorList>
    </citation>
    <scope>IDENTIFICATION</scope>
</reference>
<keyword evidence="8 11" id="KW-0560">Oxidoreductase</keyword>
<dbReference type="PROSITE" id="PS00460">
    <property type="entry name" value="GLUTATHIONE_PEROXID_1"/>
    <property type="match status" value="1"/>
</dbReference>
<evidence type="ECO:0000256" key="7">
    <source>
        <dbReference type="ARBA" id="ARBA00022729"/>
    </source>
</evidence>
<dbReference type="PROSITE" id="PS00763">
    <property type="entry name" value="GLUTATHIONE_PEROXID_2"/>
    <property type="match status" value="1"/>
</dbReference>
<feature type="active site" evidence="10">
    <location>
        <position position="71"/>
    </location>
</feature>
<evidence type="ECO:0000256" key="9">
    <source>
        <dbReference type="ARBA" id="ARBA00023180"/>
    </source>
</evidence>
<dbReference type="GO" id="GO:0006979">
    <property type="term" value="P:response to oxidative stress"/>
    <property type="evidence" value="ECO:0007669"/>
    <property type="project" value="InterPro"/>
</dbReference>
<dbReference type="AlphaFoldDB" id="A0A914XNX1"/>
<dbReference type="InterPro" id="IPR000889">
    <property type="entry name" value="Glutathione_peroxidase"/>
</dbReference>
<feature type="signal peptide" evidence="12">
    <location>
        <begin position="1"/>
        <end position="19"/>
    </location>
</feature>
<keyword evidence="7 12" id="KW-0732">Signal</keyword>
<evidence type="ECO:0000256" key="8">
    <source>
        <dbReference type="ARBA" id="ARBA00023002"/>
    </source>
</evidence>
<accession>A0A914XNX1</accession>
<dbReference type="GO" id="GO:0004602">
    <property type="term" value="F:glutathione peroxidase activity"/>
    <property type="evidence" value="ECO:0007669"/>
    <property type="project" value="UniProtKB-EC"/>
</dbReference>
<sequence>MNRVVVLACCAVLFTFAAADSQKDDEKRFKKCNDITEDIYKYEVETLTGEKISLGKFRGKTLLIVNVATFCGYTEQYLDFNGLMTRNSGVQLLAFPCNQFLMQEPGNNSEILNGLKYVRPGNNWTPNDSVHILGKLEVNGAAEHPLYTFLKNNCPGTTETIGKRASLFYDPVKTTDVTWNFEKFAIDKRGRPRFRFHPAAWQKGKMVEQFLQTLVAEE</sequence>
<dbReference type="CDD" id="cd00340">
    <property type="entry name" value="GSH_Peroxidase"/>
    <property type="match status" value="1"/>
</dbReference>
<evidence type="ECO:0000313" key="13">
    <source>
        <dbReference type="Proteomes" id="UP000887566"/>
    </source>
</evidence>
<dbReference type="PROSITE" id="PS51355">
    <property type="entry name" value="GLUTATHIONE_PEROXID_3"/>
    <property type="match status" value="1"/>
</dbReference>
<proteinExistence type="inferred from homology"/>
<evidence type="ECO:0000256" key="12">
    <source>
        <dbReference type="SAM" id="SignalP"/>
    </source>
</evidence>
<keyword evidence="13" id="KW-1185">Reference proteome</keyword>
<dbReference type="InterPro" id="IPR036249">
    <property type="entry name" value="Thioredoxin-like_sf"/>
</dbReference>
<keyword evidence="5" id="KW-0964">Secreted</keyword>